<dbReference type="PATRIC" id="fig|1229783.3.peg.446"/>
<evidence type="ECO:0000256" key="2">
    <source>
        <dbReference type="ARBA" id="ARBA00023125"/>
    </source>
</evidence>
<comment type="caution">
    <text evidence="5">The sequence shown here is derived from an EMBL/GenBank/DDBJ whole genome shotgun (WGS) entry which is preliminary data.</text>
</comment>
<dbReference type="RefSeq" id="WP_009382252.1">
    <property type="nucleotide sequence ID" value="NZ_AMSQ01000003.1"/>
</dbReference>
<evidence type="ECO:0000313" key="5">
    <source>
        <dbReference type="EMBL" id="EKU50043.1"/>
    </source>
</evidence>
<reference evidence="5 6" key="1">
    <citation type="journal article" date="2013" name="Genome Announc.">
        <title>Genome Sequence of Staphylococcus massiliensis Strain S46, Isolated from the Surface of Healthy Human Skin.</title>
        <authorList>
            <person name="Srivastav R."/>
            <person name="Singh A."/>
            <person name="Jangir P.K."/>
            <person name="Kumari C."/>
            <person name="Muduli S."/>
            <person name="Sharma R."/>
        </authorList>
    </citation>
    <scope>NUCLEOTIDE SEQUENCE [LARGE SCALE GENOMIC DNA]</scope>
    <source>
        <strain evidence="5 6">S46</strain>
    </source>
</reference>
<keyword evidence="2" id="KW-0238">DNA-binding</keyword>
<gene>
    <name evidence="5" type="ORF">C273_02203</name>
</gene>
<organism evidence="5 6">
    <name type="scientific">Staphylococcus massiliensis S46</name>
    <dbReference type="NCBI Taxonomy" id="1229783"/>
    <lineage>
        <taxon>Bacteria</taxon>
        <taxon>Bacillati</taxon>
        <taxon>Bacillota</taxon>
        <taxon>Bacilli</taxon>
        <taxon>Bacillales</taxon>
        <taxon>Staphylococcaceae</taxon>
        <taxon>Staphylococcus</taxon>
    </lineage>
</organism>
<evidence type="ECO:0000259" key="4">
    <source>
        <dbReference type="PROSITE" id="PS51032"/>
    </source>
</evidence>
<accession>K9ARH9</accession>
<evidence type="ECO:0000256" key="3">
    <source>
        <dbReference type="ARBA" id="ARBA00023163"/>
    </source>
</evidence>
<dbReference type="SUPFAM" id="SSF54171">
    <property type="entry name" value="DNA-binding domain"/>
    <property type="match status" value="1"/>
</dbReference>
<feature type="domain" description="AP2/ERF" evidence="4">
    <location>
        <begin position="94"/>
        <end position="153"/>
    </location>
</feature>
<evidence type="ECO:0000256" key="1">
    <source>
        <dbReference type="ARBA" id="ARBA00023015"/>
    </source>
</evidence>
<dbReference type="EMBL" id="AMSQ01000003">
    <property type="protein sequence ID" value="EKU50043.1"/>
    <property type="molecule type" value="Genomic_DNA"/>
</dbReference>
<keyword evidence="6" id="KW-1185">Reference proteome</keyword>
<dbReference type="PROSITE" id="PS51032">
    <property type="entry name" value="AP2_ERF"/>
    <property type="match status" value="1"/>
</dbReference>
<dbReference type="InterPro" id="IPR036955">
    <property type="entry name" value="AP2/ERF_dom_sf"/>
</dbReference>
<dbReference type="GO" id="GO:0003677">
    <property type="term" value="F:DNA binding"/>
    <property type="evidence" value="ECO:0007669"/>
    <property type="project" value="UniProtKB-KW"/>
</dbReference>
<keyword evidence="1" id="KW-0805">Transcription regulation</keyword>
<name>K9ARH9_9STAP</name>
<keyword evidence="3" id="KW-0804">Transcription</keyword>
<dbReference type="AlphaFoldDB" id="K9ARH9"/>
<protein>
    <recommendedName>
        <fullName evidence="4">AP2/ERF domain-containing protein</fullName>
    </recommendedName>
</protein>
<dbReference type="InterPro" id="IPR016177">
    <property type="entry name" value="DNA-bd_dom_sf"/>
</dbReference>
<dbReference type="GO" id="GO:0003700">
    <property type="term" value="F:DNA-binding transcription factor activity"/>
    <property type="evidence" value="ECO:0007669"/>
    <property type="project" value="InterPro"/>
</dbReference>
<dbReference type="Proteomes" id="UP000009885">
    <property type="component" value="Unassembled WGS sequence"/>
</dbReference>
<sequence length="153" mass="18021">MVKKVYVRNIDDYILVDDQDYERVNAFLWHITYAHQTRRCLAFIEGKKVALPKYITGVNHAYQKEKNLDFTRQNIGIDAHKYRYRQPQKNSSCPYKGVSYHKSTACSKKYRAMISLGDRQVFLGYFETDKEAAHAYNQAVVKYWNGNGYMNDI</sequence>
<dbReference type="OrthoDB" id="8974199at2"/>
<dbReference type="Gene3D" id="3.30.730.10">
    <property type="entry name" value="AP2/ERF domain"/>
    <property type="match status" value="1"/>
</dbReference>
<dbReference type="InterPro" id="IPR001471">
    <property type="entry name" value="AP2/ERF_dom"/>
</dbReference>
<dbReference type="eggNOG" id="ENOG50309HB">
    <property type="taxonomic scope" value="Bacteria"/>
</dbReference>
<proteinExistence type="predicted"/>
<evidence type="ECO:0000313" key="6">
    <source>
        <dbReference type="Proteomes" id="UP000009885"/>
    </source>
</evidence>